<organism evidence="1">
    <name type="scientific">Dunaliella tertiolecta</name>
    <name type="common">Green alga</name>
    <dbReference type="NCBI Taxonomy" id="3047"/>
    <lineage>
        <taxon>Eukaryota</taxon>
        <taxon>Viridiplantae</taxon>
        <taxon>Chlorophyta</taxon>
        <taxon>core chlorophytes</taxon>
        <taxon>Chlorophyceae</taxon>
        <taxon>CS clade</taxon>
        <taxon>Chlamydomonadales</taxon>
        <taxon>Dunaliellaceae</taxon>
        <taxon>Dunaliella</taxon>
    </lineage>
</organism>
<dbReference type="AlphaFoldDB" id="A0A7S3R280"/>
<proteinExistence type="predicted"/>
<dbReference type="EMBL" id="HBIP01025736">
    <property type="protein sequence ID" value="CAE0500420.1"/>
    <property type="molecule type" value="Transcribed_RNA"/>
</dbReference>
<evidence type="ECO:0000313" key="1">
    <source>
        <dbReference type="EMBL" id="CAE0500420.1"/>
    </source>
</evidence>
<name>A0A7S3R280_DUNTE</name>
<accession>A0A7S3R280</accession>
<reference evidence="1" key="1">
    <citation type="submission" date="2021-01" db="EMBL/GenBank/DDBJ databases">
        <authorList>
            <person name="Corre E."/>
            <person name="Pelletier E."/>
            <person name="Niang G."/>
            <person name="Scheremetjew M."/>
            <person name="Finn R."/>
            <person name="Kale V."/>
            <person name="Holt S."/>
            <person name="Cochrane G."/>
            <person name="Meng A."/>
            <person name="Brown T."/>
            <person name="Cohen L."/>
        </authorList>
    </citation>
    <scope>NUCLEOTIDE SEQUENCE</scope>
    <source>
        <strain evidence="1">CCMP1320</strain>
    </source>
</reference>
<sequence>MANVSLKLGSLERVDRAAIDDDDDAHGLLREEARWRAAEVEGERGGCEIVLETVGGFRELEEAAVGDAEMQRVGMVLLWAGASIWATAEKGRLAARSSSLAMALARYFLRRASPTVWSCARLGSSSGQTWMRLIGRWLNPVQEMLICLIMQLQSKGNSTPGCKEQMGPL</sequence>
<protein>
    <submittedName>
        <fullName evidence="1">Uncharacterized protein</fullName>
    </submittedName>
</protein>
<gene>
    <name evidence="1" type="ORF">DTER00134_LOCUS15493</name>
</gene>